<feature type="domain" description="HTH araC/xylS-type" evidence="5">
    <location>
        <begin position="188"/>
        <end position="286"/>
    </location>
</feature>
<dbReference type="Gene3D" id="2.60.120.10">
    <property type="entry name" value="Jelly Rolls"/>
    <property type="match status" value="1"/>
</dbReference>
<gene>
    <name evidence="7" type="ORF">GHO39_24575</name>
    <name evidence="6" type="ORF">GHO40_24690</name>
</gene>
<dbReference type="GO" id="GO:0003700">
    <property type="term" value="F:DNA-binding transcription factor activity"/>
    <property type="evidence" value="ECO:0007669"/>
    <property type="project" value="InterPro"/>
</dbReference>
<dbReference type="Proteomes" id="UP000441404">
    <property type="component" value="Unassembled WGS sequence"/>
</dbReference>
<dbReference type="InterPro" id="IPR014710">
    <property type="entry name" value="RmlC-like_jellyroll"/>
</dbReference>
<evidence type="ECO:0000313" key="8">
    <source>
        <dbReference type="Proteomes" id="UP000441404"/>
    </source>
</evidence>
<dbReference type="SUPFAM" id="SSF46689">
    <property type="entry name" value="Homeodomain-like"/>
    <property type="match status" value="1"/>
</dbReference>
<evidence type="ECO:0000313" key="7">
    <source>
        <dbReference type="EMBL" id="MQT92282.1"/>
    </source>
</evidence>
<dbReference type="EMBL" id="WIWJ01000073">
    <property type="protein sequence ID" value="MQT49892.1"/>
    <property type="molecule type" value="Genomic_DNA"/>
</dbReference>
<dbReference type="InterPro" id="IPR020449">
    <property type="entry name" value="Tscrpt_reg_AraC-type_HTH"/>
</dbReference>
<dbReference type="InterPro" id="IPR047264">
    <property type="entry name" value="Cupin_HpaA-like_N"/>
</dbReference>
<dbReference type="SMART" id="SM00342">
    <property type="entry name" value="HTH_ARAC"/>
    <property type="match status" value="1"/>
</dbReference>
<dbReference type="PROSITE" id="PS01124">
    <property type="entry name" value="HTH_ARAC_FAMILY_2"/>
    <property type="match status" value="1"/>
</dbReference>
<reference evidence="8 9" key="1">
    <citation type="submission" date="2019-10" db="EMBL/GenBank/DDBJ databases">
        <title>Evaluation of single-gene subtyping targets for Pseudomonas.</title>
        <authorList>
            <person name="Reichler S.J."/>
            <person name="Orsi R.H."/>
            <person name="Wiedmann M."/>
            <person name="Martin N.H."/>
            <person name="Murphy S.I."/>
        </authorList>
    </citation>
    <scope>NUCLEOTIDE SEQUENCE [LARGE SCALE GENOMIC DNA]</scope>
    <source>
        <strain evidence="7 9">FSL R10-3254</strain>
        <strain evidence="6 8">FSL R10-3257</strain>
    </source>
</reference>
<keyword evidence="4" id="KW-0804">Transcription</keyword>
<keyword evidence="2" id="KW-0238">DNA-binding</keyword>
<evidence type="ECO:0000256" key="4">
    <source>
        <dbReference type="ARBA" id="ARBA00023163"/>
    </source>
</evidence>
<protein>
    <submittedName>
        <fullName evidence="7">Helix-turn-helix domain-containing protein</fullName>
    </submittedName>
</protein>
<accession>A0A6A7YLG6</accession>
<evidence type="ECO:0000259" key="5">
    <source>
        <dbReference type="PROSITE" id="PS01124"/>
    </source>
</evidence>
<dbReference type="InterPro" id="IPR037923">
    <property type="entry name" value="HTH-like"/>
</dbReference>
<dbReference type="PRINTS" id="PR00032">
    <property type="entry name" value="HTHARAC"/>
</dbReference>
<proteinExistence type="predicted"/>
<dbReference type="Pfam" id="PF12833">
    <property type="entry name" value="HTH_18"/>
    <property type="match status" value="1"/>
</dbReference>
<dbReference type="AlphaFoldDB" id="A0A6A7YLG6"/>
<comment type="caution">
    <text evidence="7">The sequence shown here is derived from an EMBL/GenBank/DDBJ whole genome shotgun (WGS) entry which is preliminary data.</text>
</comment>
<sequence>MTTPAIPVFKLYGEQQDWLSPDLLHCETISLRSRIHDWEIRTHRHADLCQLLYVHKGRARVEVEGQYHELTESSVQVIPPLCVHGFQFSPDVEGFVLTLAAPLVTQLQAQLGGSMSALQRVASYPAGKDRHYLNSLFGALHSEYVSARAARDMLLQSLISVLLVWVTRQVIQRREARQAPPRGREYLNLFTQQVEALYQQQPSVEDLAHRVGISVAHLNSICRELAGQSALQIIHQRLLLEAKRHLIYTPMTISEVADNLGFADPAYFARFFRRLTGTSPSAYRTDRADSISPA</sequence>
<dbReference type="Pfam" id="PF02311">
    <property type="entry name" value="AraC_binding"/>
    <property type="match status" value="1"/>
</dbReference>
<dbReference type="Gene3D" id="1.10.10.60">
    <property type="entry name" value="Homeodomain-like"/>
    <property type="match status" value="1"/>
</dbReference>
<dbReference type="PANTHER" id="PTHR43280:SF32">
    <property type="entry name" value="TRANSCRIPTIONAL REGULATORY PROTEIN"/>
    <property type="match status" value="1"/>
</dbReference>
<evidence type="ECO:0000256" key="1">
    <source>
        <dbReference type="ARBA" id="ARBA00023015"/>
    </source>
</evidence>
<dbReference type="Proteomes" id="UP000489190">
    <property type="component" value="Unassembled WGS sequence"/>
</dbReference>
<dbReference type="RefSeq" id="WP_153330668.1">
    <property type="nucleotide sequence ID" value="NZ_WIWI01000095.1"/>
</dbReference>
<dbReference type="GO" id="GO:0043565">
    <property type="term" value="F:sequence-specific DNA binding"/>
    <property type="evidence" value="ECO:0007669"/>
    <property type="project" value="InterPro"/>
</dbReference>
<dbReference type="CDD" id="cd06999">
    <property type="entry name" value="cupin_HpaA-like_N"/>
    <property type="match status" value="1"/>
</dbReference>
<keyword evidence="3" id="KW-0010">Activator</keyword>
<dbReference type="EMBL" id="WIWI01000095">
    <property type="protein sequence ID" value="MQT92282.1"/>
    <property type="molecule type" value="Genomic_DNA"/>
</dbReference>
<evidence type="ECO:0000313" key="6">
    <source>
        <dbReference type="EMBL" id="MQT49892.1"/>
    </source>
</evidence>
<dbReference type="SUPFAM" id="SSF51215">
    <property type="entry name" value="Regulatory protein AraC"/>
    <property type="match status" value="1"/>
</dbReference>
<evidence type="ECO:0000256" key="3">
    <source>
        <dbReference type="ARBA" id="ARBA00023159"/>
    </source>
</evidence>
<dbReference type="InterPro" id="IPR009057">
    <property type="entry name" value="Homeodomain-like_sf"/>
</dbReference>
<keyword evidence="1" id="KW-0805">Transcription regulation</keyword>
<evidence type="ECO:0000313" key="9">
    <source>
        <dbReference type="Proteomes" id="UP000489190"/>
    </source>
</evidence>
<evidence type="ECO:0000256" key="2">
    <source>
        <dbReference type="ARBA" id="ARBA00023125"/>
    </source>
</evidence>
<name>A0A6A7YLG6_9PSED</name>
<dbReference type="InterPro" id="IPR003313">
    <property type="entry name" value="AraC-bd"/>
</dbReference>
<organism evidence="7 9">
    <name type="scientific">Pseudomonas helleri</name>
    <dbReference type="NCBI Taxonomy" id="1608996"/>
    <lineage>
        <taxon>Bacteria</taxon>
        <taxon>Pseudomonadati</taxon>
        <taxon>Pseudomonadota</taxon>
        <taxon>Gammaproteobacteria</taxon>
        <taxon>Pseudomonadales</taxon>
        <taxon>Pseudomonadaceae</taxon>
        <taxon>Pseudomonas</taxon>
    </lineage>
</organism>
<dbReference type="InterPro" id="IPR018060">
    <property type="entry name" value="HTH_AraC"/>
</dbReference>
<dbReference type="PANTHER" id="PTHR43280">
    <property type="entry name" value="ARAC-FAMILY TRANSCRIPTIONAL REGULATOR"/>
    <property type="match status" value="1"/>
</dbReference>